<name>A0A2Z4FKA3_9DELT</name>
<dbReference type="Pfam" id="PF04230">
    <property type="entry name" value="PS_pyruv_trans"/>
    <property type="match status" value="1"/>
</dbReference>
<dbReference type="EMBL" id="CP030032">
    <property type="protein sequence ID" value="AWV89310.1"/>
    <property type="molecule type" value="Genomic_DNA"/>
</dbReference>
<dbReference type="Proteomes" id="UP000249799">
    <property type="component" value="Chromosome"/>
</dbReference>
<gene>
    <name evidence="1" type="ORF">DN745_08150</name>
</gene>
<reference evidence="1 2" key="1">
    <citation type="submission" date="2018-06" db="EMBL/GenBank/DDBJ databases">
        <title>Lujinxingia sediminis gen. nov. sp. nov., a new facultative anaerobic member of the class Deltaproteobacteria, and proposal of Lujinxingaceae fam. nov.</title>
        <authorList>
            <person name="Guo L.-Y."/>
            <person name="Li C.-M."/>
            <person name="Wang S."/>
            <person name="Du Z.-J."/>
        </authorList>
    </citation>
    <scope>NUCLEOTIDE SEQUENCE [LARGE SCALE GENOMIC DNA]</scope>
    <source>
        <strain evidence="1 2">FA350</strain>
    </source>
</reference>
<dbReference type="RefSeq" id="WP_111333712.1">
    <property type="nucleotide sequence ID" value="NZ_CP030032.1"/>
</dbReference>
<dbReference type="PANTHER" id="PTHR36836">
    <property type="entry name" value="COLANIC ACID BIOSYNTHESIS PROTEIN WCAK"/>
    <property type="match status" value="1"/>
</dbReference>
<protein>
    <submittedName>
        <fullName evidence="1">Uncharacterized protein</fullName>
    </submittedName>
</protein>
<dbReference type="PANTHER" id="PTHR36836:SF1">
    <property type="entry name" value="COLANIC ACID BIOSYNTHESIS PROTEIN WCAK"/>
    <property type="match status" value="1"/>
</dbReference>
<accession>A0A2Z4FKA3</accession>
<dbReference type="KEGG" id="bsed:DN745_08150"/>
<keyword evidence="2" id="KW-1185">Reference proteome</keyword>
<dbReference type="OrthoDB" id="1814359at2"/>
<organism evidence="1 2">
    <name type="scientific">Bradymonas sediminis</name>
    <dbReference type="NCBI Taxonomy" id="1548548"/>
    <lineage>
        <taxon>Bacteria</taxon>
        <taxon>Deltaproteobacteria</taxon>
        <taxon>Bradymonadales</taxon>
        <taxon>Bradymonadaceae</taxon>
        <taxon>Bradymonas</taxon>
    </lineage>
</organism>
<dbReference type="AlphaFoldDB" id="A0A2Z4FKA3"/>
<sequence length="420" mass="46541">MTIVISNTVALNGGDAAILKALVGLLRKEFGQDTRIVVFDSHPEVASRYYPDLEFRKMLYDRAAWAPNILNKPLGAVNAGRVRAAAKLMARGLDALARPMLTVEEFRDLDLYRNAELIVSTGGTYLVEHYHLHRRLFDFDICLGFNAPLMFFTQSLGPFAKKKNREAFQKIFNHARLVLLRDARSRGHLVDIGVKPSHLHVVPDGAFALADEDRLRAAMARTFPKQSARVVVSVRYWHHFTGDNDEGMRKYKESVGQAVSHLVRDYGATVSFVSTCQGIEEYWTDDAAVAADIMAQLPADVRDAVSLDEKFHSPEELVDLLAEQDLIIATRMHMAILSLIAGTPVLPIAYEFKTQELFENLGNGEWVADINAMNPGAFSAKLDAFVAALPETREALFESVIREADAARSAGPLIGEASSN</sequence>
<proteinExistence type="predicted"/>
<evidence type="ECO:0000313" key="2">
    <source>
        <dbReference type="Proteomes" id="UP000249799"/>
    </source>
</evidence>
<dbReference type="InterPro" id="IPR007345">
    <property type="entry name" value="Polysacch_pyruvyl_Trfase"/>
</dbReference>
<evidence type="ECO:0000313" key="1">
    <source>
        <dbReference type="EMBL" id="AWV89310.1"/>
    </source>
</evidence>